<dbReference type="Proteomes" id="UP000000939">
    <property type="component" value="Chromosome"/>
</dbReference>
<keyword evidence="2 8" id="KW-1003">Cell membrane</keyword>
<sequence length="184" mass="19993" precursor="true">MIAEVLLLAFALAMDAFAVSIGLGVKRKEFDKVLAFKAALFFGFFQALMPLFGHLASLGVGTLIESFDHWIAFLLLSLIGGKMLYESFGENTEDEISIISNKVLFILAIATSIDAMAAGFTLNLLDINPYLSMFIIGIVTFLFSFVGVYMGSKGGSFLEDKAEKLGGIVLICIGLKILLEHLYS</sequence>
<dbReference type="STRING" id="572480.Arnit_2087"/>
<evidence type="ECO:0000256" key="6">
    <source>
        <dbReference type="ARBA" id="ARBA00023136"/>
    </source>
</evidence>
<comment type="function">
    <text evidence="8">Probably functions as a manganese efflux pump.</text>
</comment>
<proteinExistence type="inferred from homology"/>
<dbReference type="InterPro" id="IPR022929">
    <property type="entry name" value="Put_MntP"/>
</dbReference>
<dbReference type="InterPro" id="IPR003810">
    <property type="entry name" value="Mntp/YtaF"/>
</dbReference>
<dbReference type="GO" id="GO:0005384">
    <property type="term" value="F:manganese ion transmembrane transporter activity"/>
    <property type="evidence" value="ECO:0007669"/>
    <property type="project" value="UniProtKB-UniRule"/>
</dbReference>
<dbReference type="EMBL" id="CP001999">
    <property type="protein sequence ID" value="ADG93741.1"/>
    <property type="molecule type" value="Genomic_DNA"/>
</dbReference>
<evidence type="ECO:0000256" key="4">
    <source>
        <dbReference type="ARBA" id="ARBA00022989"/>
    </source>
</evidence>
<evidence type="ECO:0000256" key="5">
    <source>
        <dbReference type="ARBA" id="ARBA00023065"/>
    </source>
</evidence>
<dbReference type="PANTHER" id="PTHR35529">
    <property type="entry name" value="MANGANESE EFFLUX PUMP MNTP-RELATED"/>
    <property type="match status" value="1"/>
</dbReference>
<feature type="transmembrane region" description="Helical" evidence="8">
    <location>
        <begin position="67"/>
        <end position="85"/>
    </location>
</feature>
<gene>
    <name evidence="8" type="primary">mntP</name>
    <name evidence="9" type="ordered locus">Arnit_2087</name>
</gene>
<feature type="transmembrane region" description="Helical" evidence="8">
    <location>
        <begin position="6"/>
        <end position="25"/>
    </location>
</feature>
<keyword evidence="4 8" id="KW-1133">Transmembrane helix</keyword>
<reference evidence="9 10" key="1">
    <citation type="journal article" date="2010" name="Stand. Genomic Sci.">
        <title>Complete genome sequence of Arcobacter nitrofigilis type strain (CI).</title>
        <authorList>
            <person name="Pati A."/>
            <person name="Gronow S."/>
            <person name="Lapidus A."/>
            <person name="Copeland A."/>
            <person name="Glavina Del Rio T."/>
            <person name="Nolan M."/>
            <person name="Lucas S."/>
            <person name="Tice H."/>
            <person name="Cheng J.F."/>
            <person name="Han C."/>
            <person name="Chertkov O."/>
            <person name="Bruce D."/>
            <person name="Tapia R."/>
            <person name="Goodwin L."/>
            <person name="Pitluck S."/>
            <person name="Liolios K."/>
            <person name="Ivanova N."/>
            <person name="Mavromatis K."/>
            <person name="Chen A."/>
            <person name="Palaniappan K."/>
            <person name="Land M."/>
            <person name="Hauser L."/>
            <person name="Chang Y.J."/>
            <person name="Jeffries C.D."/>
            <person name="Detter J.C."/>
            <person name="Rohde M."/>
            <person name="Goker M."/>
            <person name="Bristow J."/>
            <person name="Eisen J.A."/>
            <person name="Markowitz V."/>
            <person name="Hugenholtz P."/>
            <person name="Klenk H.P."/>
            <person name="Kyrpides N.C."/>
        </authorList>
    </citation>
    <scope>NUCLEOTIDE SEQUENCE [LARGE SCALE GENOMIC DNA]</scope>
    <source>
        <strain evidence="10">ATCC 33309 / DSM 7299 / CCUG 15893 / LMG 7604 / NCTC 12251 / CI</strain>
    </source>
</reference>
<dbReference type="HAMAP" id="MF_01521">
    <property type="entry name" value="MntP_pump"/>
    <property type="match status" value="1"/>
</dbReference>
<keyword evidence="6 8" id="KW-0472">Membrane</keyword>
<comment type="similarity">
    <text evidence="8">Belongs to the MntP (TC 9.B.29) family.</text>
</comment>
<dbReference type="HOGENOM" id="CLU_096410_3_0_7"/>
<dbReference type="Pfam" id="PF02659">
    <property type="entry name" value="Mntp"/>
    <property type="match status" value="1"/>
</dbReference>
<feature type="transmembrane region" description="Helical" evidence="8">
    <location>
        <begin position="105"/>
        <end position="125"/>
    </location>
</feature>
<feature type="transmembrane region" description="Helical" evidence="8">
    <location>
        <begin position="131"/>
        <end position="150"/>
    </location>
</feature>
<dbReference type="AlphaFoldDB" id="D5V0C9"/>
<dbReference type="PANTHER" id="PTHR35529:SF1">
    <property type="entry name" value="MANGANESE EFFLUX PUMP MNTP-RELATED"/>
    <property type="match status" value="1"/>
</dbReference>
<dbReference type="GO" id="GO:0005886">
    <property type="term" value="C:plasma membrane"/>
    <property type="evidence" value="ECO:0007669"/>
    <property type="project" value="UniProtKB-SubCell"/>
</dbReference>
<keyword evidence="1 8" id="KW-0813">Transport</keyword>
<evidence type="ECO:0000256" key="8">
    <source>
        <dbReference type="HAMAP-Rule" id="MF_01521"/>
    </source>
</evidence>
<evidence type="ECO:0000256" key="3">
    <source>
        <dbReference type="ARBA" id="ARBA00022692"/>
    </source>
</evidence>
<evidence type="ECO:0000313" key="9">
    <source>
        <dbReference type="EMBL" id="ADG93741.1"/>
    </source>
</evidence>
<keyword evidence="10" id="KW-1185">Reference proteome</keyword>
<comment type="subcellular location">
    <subcellularLocation>
        <location evidence="8">Cell inner membrane</location>
        <topology evidence="8">Multi-pass membrane protein</topology>
    </subcellularLocation>
</comment>
<keyword evidence="3 8" id="KW-0812">Transmembrane</keyword>
<evidence type="ECO:0000256" key="2">
    <source>
        <dbReference type="ARBA" id="ARBA00022475"/>
    </source>
</evidence>
<keyword evidence="7 8" id="KW-0464">Manganese</keyword>
<evidence type="ECO:0000256" key="1">
    <source>
        <dbReference type="ARBA" id="ARBA00022448"/>
    </source>
</evidence>
<feature type="transmembrane region" description="Helical" evidence="8">
    <location>
        <begin position="34"/>
        <end position="55"/>
    </location>
</feature>
<protein>
    <recommendedName>
        <fullName evidence="8">Putative manganese efflux pump MntP</fullName>
    </recommendedName>
</protein>
<accession>D5V0C9</accession>
<evidence type="ECO:0000313" key="10">
    <source>
        <dbReference type="Proteomes" id="UP000000939"/>
    </source>
</evidence>
<name>D5V0C9_ARCNC</name>
<feature type="transmembrane region" description="Helical" evidence="8">
    <location>
        <begin position="162"/>
        <end position="179"/>
    </location>
</feature>
<dbReference type="KEGG" id="ant:Arnit_2087"/>
<keyword evidence="5 8" id="KW-0406">Ion transport</keyword>
<evidence type="ECO:0000256" key="7">
    <source>
        <dbReference type="ARBA" id="ARBA00023211"/>
    </source>
</evidence>
<keyword evidence="8" id="KW-0997">Cell inner membrane</keyword>
<dbReference type="eggNOG" id="COG1971">
    <property type="taxonomic scope" value="Bacteria"/>
</dbReference>
<organism evidence="9 10">
    <name type="scientific">Arcobacter nitrofigilis (strain ATCC 33309 / DSM 7299 / CCUG 15893 / LMG 7604 / NCTC 12251 / CI)</name>
    <name type="common">Campylobacter nitrofigilis</name>
    <dbReference type="NCBI Taxonomy" id="572480"/>
    <lineage>
        <taxon>Bacteria</taxon>
        <taxon>Pseudomonadati</taxon>
        <taxon>Campylobacterota</taxon>
        <taxon>Epsilonproteobacteria</taxon>
        <taxon>Campylobacterales</taxon>
        <taxon>Arcobacteraceae</taxon>
        <taxon>Arcobacter</taxon>
    </lineage>
</organism>